<dbReference type="AlphaFoldDB" id="A0A9X6N3I9"/>
<proteinExistence type="predicted"/>
<sequence length="250" mass="27918">MNIMKMKKLGAGLLSAALLFPVVAPVVSHAEENTTVSEKNQIQETTKKYFKSVEGMGTQYTEEQSKEIIDSVAIVSKYIKPNEHNQLELDSKVKEQVSPFVYEHYQRGIQAINQATEAGYATINVENNKLEATPLANSSMNNLVGLNAKDGIQYSSVDSYWWGVKWYMSKSESQQWQNNFADGSFYWGSIAAITGLLTPFFPPAAIASAVSVIMSVGNYHCYRELRDHTSSSGSVMTISWLDKEIYANKR</sequence>
<evidence type="ECO:0000313" key="2">
    <source>
        <dbReference type="EMBL" id="OUC01004.1"/>
    </source>
</evidence>
<dbReference type="Proteomes" id="UP000195160">
    <property type="component" value="Unassembled WGS sequence"/>
</dbReference>
<dbReference type="EMBL" id="MOOV01000100">
    <property type="protein sequence ID" value="OUC01013.1"/>
    <property type="molecule type" value="Genomic_DNA"/>
</dbReference>
<feature type="signal peptide" evidence="1">
    <location>
        <begin position="1"/>
        <end position="30"/>
    </location>
</feature>
<comment type="caution">
    <text evidence="3">The sequence shown here is derived from an EMBL/GenBank/DDBJ whole genome shotgun (WGS) entry which is preliminary data.</text>
</comment>
<protein>
    <submittedName>
        <fullName evidence="3">Uncharacterized protein</fullName>
    </submittedName>
</protein>
<dbReference type="EMBL" id="MOOV01000100">
    <property type="protein sequence ID" value="OUC01004.1"/>
    <property type="molecule type" value="Genomic_DNA"/>
</dbReference>
<evidence type="ECO:0000313" key="3">
    <source>
        <dbReference type="EMBL" id="OUC01013.1"/>
    </source>
</evidence>
<evidence type="ECO:0000256" key="1">
    <source>
        <dbReference type="SAM" id="SignalP"/>
    </source>
</evidence>
<evidence type="ECO:0000313" key="4">
    <source>
        <dbReference type="Proteomes" id="UP000195160"/>
    </source>
</evidence>
<name>A0A9X6N3I9_BACTV</name>
<reference evidence="3 4" key="1">
    <citation type="submission" date="2016-10" db="EMBL/GenBank/DDBJ databases">
        <title>Comparative genomics of Bacillus thuringiensis reveals a path to pathogens against multiple invertebrate hosts.</title>
        <authorList>
            <person name="Zheng J."/>
            <person name="Gao Q."/>
            <person name="Liu H."/>
            <person name="Peng D."/>
            <person name="Ruan L."/>
            <person name="Sun M."/>
        </authorList>
    </citation>
    <scope>NUCLEOTIDE SEQUENCE [LARGE SCALE GENOMIC DNA]</scope>
    <source>
        <strain evidence="3">T30001</strain>
    </source>
</reference>
<feature type="chain" id="PRO_5040715408" evidence="1">
    <location>
        <begin position="31"/>
        <end position="250"/>
    </location>
</feature>
<gene>
    <name evidence="2" type="ORF">BK784_13685</name>
    <name evidence="3" type="ORF">BK784_13730</name>
</gene>
<accession>A0A9X6N3I9</accession>
<keyword evidence="1" id="KW-0732">Signal</keyword>
<organism evidence="3 4">
    <name type="scientific">Bacillus thuringiensis subsp. medellin</name>
    <dbReference type="NCBI Taxonomy" id="79672"/>
    <lineage>
        <taxon>Bacteria</taxon>
        <taxon>Bacillati</taxon>
        <taxon>Bacillota</taxon>
        <taxon>Bacilli</taxon>
        <taxon>Bacillales</taxon>
        <taxon>Bacillaceae</taxon>
        <taxon>Bacillus</taxon>
        <taxon>Bacillus cereus group</taxon>
    </lineage>
</organism>